<sequence length="146" mass="16713">MKDTIINAEHRIGATKRFAARSLTALLWLLWAYLCLPVLSVLAWLAGVKLFYEEMLVREGVDKLFSLMLVYAIVIGATSGLLILWARLNYRRFHNREKRRRVADATPDELAADYRLSASDLLAAQQTQTVVVHHSDRGHVVRIVRR</sequence>
<keyword evidence="3" id="KW-1185">Reference proteome</keyword>
<feature type="transmembrane region" description="Helical" evidence="1">
    <location>
        <begin position="64"/>
        <end position="90"/>
    </location>
</feature>
<keyword evidence="1" id="KW-1133">Transmembrane helix</keyword>
<organism evidence="2 3">
    <name type="scientific">Crenobacter luteus</name>
    <dbReference type="NCBI Taxonomy" id="1452487"/>
    <lineage>
        <taxon>Bacteria</taxon>
        <taxon>Pseudomonadati</taxon>
        <taxon>Pseudomonadota</taxon>
        <taxon>Betaproteobacteria</taxon>
        <taxon>Neisseriales</taxon>
        <taxon>Neisseriaceae</taxon>
        <taxon>Crenobacter</taxon>
    </lineage>
</organism>
<dbReference type="STRING" id="1452487.AVW16_05050"/>
<feature type="transmembrane region" description="Helical" evidence="1">
    <location>
        <begin position="26"/>
        <end position="52"/>
    </location>
</feature>
<evidence type="ECO:0000313" key="2">
    <source>
        <dbReference type="EMBL" id="KZE35142.1"/>
    </source>
</evidence>
<protein>
    <recommendedName>
        <fullName evidence="4">Poly-beta-1,6-N-acetyl-D-glucosamine biosynthesis protein PgaD</fullName>
    </recommendedName>
</protein>
<evidence type="ECO:0008006" key="4">
    <source>
        <dbReference type="Google" id="ProtNLM"/>
    </source>
</evidence>
<keyword evidence="1" id="KW-0472">Membrane</keyword>
<proteinExistence type="predicted"/>
<dbReference type="AlphaFoldDB" id="A0A165G584"/>
<dbReference type="RefSeq" id="WP_066609592.1">
    <property type="nucleotide sequence ID" value="NZ_LQQU01000003.1"/>
</dbReference>
<dbReference type="Pfam" id="PF13994">
    <property type="entry name" value="PgaD"/>
    <property type="match status" value="1"/>
</dbReference>
<dbReference type="Proteomes" id="UP000076625">
    <property type="component" value="Unassembled WGS sequence"/>
</dbReference>
<dbReference type="GO" id="GO:0043709">
    <property type="term" value="P:cell adhesion involved in single-species biofilm formation"/>
    <property type="evidence" value="ECO:0007669"/>
    <property type="project" value="InterPro"/>
</dbReference>
<dbReference type="NCBIfam" id="TIGR03940">
    <property type="entry name" value="PGA_PgaD"/>
    <property type="match status" value="1"/>
</dbReference>
<evidence type="ECO:0000313" key="3">
    <source>
        <dbReference type="Proteomes" id="UP000076625"/>
    </source>
</evidence>
<keyword evidence="1" id="KW-0812">Transmembrane</keyword>
<comment type="caution">
    <text evidence="2">The sequence shown here is derived from an EMBL/GenBank/DDBJ whole genome shotgun (WGS) entry which is preliminary data.</text>
</comment>
<dbReference type="OrthoDB" id="8587176at2"/>
<evidence type="ECO:0000256" key="1">
    <source>
        <dbReference type="SAM" id="Phobius"/>
    </source>
</evidence>
<accession>A0A165G584</accession>
<dbReference type="InterPro" id="IPR023829">
    <property type="entry name" value="PGA_PgaD"/>
</dbReference>
<reference evidence="3" key="1">
    <citation type="submission" date="2016-01" db="EMBL/GenBank/DDBJ databases">
        <title>Draft genome of Chromobacterium sp. F49.</title>
        <authorList>
            <person name="Hong K.W."/>
        </authorList>
    </citation>
    <scope>NUCLEOTIDE SEQUENCE [LARGE SCALE GENOMIC DNA]</scope>
    <source>
        <strain evidence="3">CN10</strain>
    </source>
</reference>
<gene>
    <name evidence="2" type="ORF">AVW16_05050</name>
</gene>
<dbReference type="EMBL" id="LQQU01000003">
    <property type="protein sequence ID" value="KZE35142.1"/>
    <property type="molecule type" value="Genomic_DNA"/>
</dbReference>
<name>A0A165G584_9NEIS</name>